<feature type="region of interest" description="Disordered" evidence="1">
    <location>
        <begin position="325"/>
        <end position="354"/>
    </location>
</feature>
<evidence type="ECO:0000313" key="2">
    <source>
        <dbReference type="EMBL" id="CAA7269686.1"/>
    </source>
</evidence>
<feature type="region of interest" description="Disordered" evidence="1">
    <location>
        <begin position="250"/>
        <end position="294"/>
    </location>
</feature>
<dbReference type="AlphaFoldDB" id="A0A8S0WZM0"/>
<comment type="caution">
    <text evidence="2">The sequence shown here is derived from an EMBL/GenBank/DDBJ whole genome shotgun (WGS) entry which is preliminary data.</text>
</comment>
<proteinExistence type="predicted"/>
<keyword evidence="3" id="KW-1185">Reference proteome</keyword>
<protein>
    <submittedName>
        <fullName evidence="2">Uncharacterized protein</fullName>
    </submittedName>
</protein>
<name>A0A8S0WZM0_CYCAE</name>
<accession>A0A8S0WZM0</accession>
<gene>
    <name evidence="2" type="ORF">AAE3_LOCUS11706</name>
</gene>
<feature type="compositionally biased region" description="Polar residues" evidence="1">
    <location>
        <begin position="336"/>
        <end position="351"/>
    </location>
</feature>
<evidence type="ECO:0000313" key="3">
    <source>
        <dbReference type="Proteomes" id="UP000467700"/>
    </source>
</evidence>
<feature type="compositionally biased region" description="Basic residues" evidence="1">
    <location>
        <begin position="275"/>
        <end position="286"/>
    </location>
</feature>
<sequence length="385" mass="41343">MEFFASLHSLSSHLGTSPGDLLDIFGATISVVKHQQNLQHTNNTKAMVEIFDEFQRLIRPTQDAPGFLEPLNTSSAFYHLGPFSTTVPTEQKPPNPLVSTHSYSKEFSGYPFVPHSQQWHLVPPHHPDVWGGPHAPINRFPDLHGVVNTSISSPVHVLELADWHVSGQEPGSTCEVMQTFVFPQGSSTHDDVSSPFQRHGKAARHYASRDYASRDYASCDLNAEAYEQPSATTANDLYYTALIPGYASSNASSSSSPLTGNSEETTVPAIPFGPPRRKGRRSKKRGGNNSTTTMYPDTWVPLAVIKSRSSGVTVTCRLTAGAGNAGHGQVVGPSAKTPQPQQCGAQPTTPGRSVGGVQEAQGFTALGTAAATLIKALMKQTIIDT</sequence>
<dbReference type="EMBL" id="CACVBS010000079">
    <property type="protein sequence ID" value="CAA7269686.1"/>
    <property type="molecule type" value="Genomic_DNA"/>
</dbReference>
<evidence type="ECO:0000256" key="1">
    <source>
        <dbReference type="SAM" id="MobiDB-lite"/>
    </source>
</evidence>
<organism evidence="2 3">
    <name type="scientific">Cyclocybe aegerita</name>
    <name type="common">Black poplar mushroom</name>
    <name type="synonym">Agrocybe aegerita</name>
    <dbReference type="NCBI Taxonomy" id="1973307"/>
    <lineage>
        <taxon>Eukaryota</taxon>
        <taxon>Fungi</taxon>
        <taxon>Dikarya</taxon>
        <taxon>Basidiomycota</taxon>
        <taxon>Agaricomycotina</taxon>
        <taxon>Agaricomycetes</taxon>
        <taxon>Agaricomycetidae</taxon>
        <taxon>Agaricales</taxon>
        <taxon>Agaricineae</taxon>
        <taxon>Bolbitiaceae</taxon>
        <taxon>Cyclocybe</taxon>
    </lineage>
</organism>
<dbReference type="Proteomes" id="UP000467700">
    <property type="component" value="Unassembled WGS sequence"/>
</dbReference>
<reference evidence="2 3" key="1">
    <citation type="submission" date="2020-01" db="EMBL/GenBank/DDBJ databases">
        <authorList>
            <person name="Gupta K D."/>
        </authorList>
    </citation>
    <scope>NUCLEOTIDE SEQUENCE [LARGE SCALE GENOMIC DNA]</scope>
</reference>